<dbReference type="Proteomes" id="UP001470230">
    <property type="component" value="Unassembled WGS sequence"/>
</dbReference>
<keyword evidence="2" id="KW-1185">Reference proteome</keyword>
<gene>
    <name evidence="1" type="ORF">M9Y10_014905</name>
</gene>
<comment type="caution">
    <text evidence="1">The sequence shown here is derived from an EMBL/GenBank/DDBJ whole genome shotgun (WGS) entry which is preliminary data.</text>
</comment>
<organism evidence="1 2">
    <name type="scientific">Tritrichomonas musculus</name>
    <dbReference type="NCBI Taxonomy" id="1915356"/>
    <lineage>
        <taxon>Eukaryota</taxon>
        <taxon>Metamonada</taxon>
        <taxon>Parabasalia</taxon>
        <taxon>Tritrichomonadida</taxon>
        <taxon>Tritrichomonadidae</taxon>
        <taxon>Tritrichomonas</taxon>
    </lineage>
</organism>
<name>A0ABR2L403_9EUKA</name>
<evidence type="ECO:0000313" key="2">
    <source>
        <dbReference type="Proteomes" id="UP001470230"/>
    </source>
</evidence>
<dbReference type="EMBL" id="JAPFFF010000002">
    <property type="protein sequence ID" value="KAK8896975.1"/>
    <property type="molecule type" value="Genomic_DNA"/>
</dbReference>
<protein>
    <submittedName>
        <fullName evidence="1">Uncharacterized protein</fullName>
    </submittedName>
</protein>
<proteinExistence type="predicted"/>
<accession>A0ABR2L403</accession>
<evidence type="ECO:0000313" key="1">
    <source>
        <dbReference type="EMBL" id="KAK8896975.1"/>
    </source>
</evidence>
<reference evidence="1 2" key="1">
    <citation type="submission" date="2024-04" db="EMBL/GenBank/DDBJ databases">
        <title>Tritrichomonas musculus Genome.</title>
        <authorList>
            <person name="Alves-Ferreira E."/>
            <person name="Grigg M."/>
            <person name="Lorenzi H."/>
            <person name="Galac M."/>
        </authorList>
    </citation>
    <scope>NUCLEOTIDE SEQUENCE [LARGE SCALE GENOMIC DNA]</scope>
    <source>
        <strain evidence="1 2">EAF2021</strain>
    </source>
</reference>
<sequence>MYSNNSSFPRTRHLLAHDFSGSTWNNDKYFETVKNIYYNSPVPFTDIILWDSQVEVVSPSRYEHLLNIKEGDGGTYPHVIIDWMIRNRFNGDVVLITDGQIPISHVESLDQKLEEAKGKIDISFIKCYLIQTETKKIDTTVIAPFIRRIPNEVILYGEDIEPQVITTGKQTQEELIETIRSIKTIDEFQDQSNSVFSNVVTKMMGKPCNVEIRDEILKLQQRLILELRLPPKNFDMTAFLNAFKNHDLEQMKQLSQNLNQLYLNQHQNMTWPSMIFHLLRMTNGSLNQVYSVHALGTGFQADRIRRADVAEHFEAAETESTNCEADFICPITYEEESDVVLLVKKPTNPLLAGLEHNTVNEIITCPLAALKHKEFLQSFIDHIDHPISLSAMKYAQDSNHPIKVSPLSRAPVIGGLCLGAAEDHAKATNWTFANLMTGGKKVGNMDQWFALLWYLVEMNQIPYLAPILPKLREHMIYRLHNHHGTATLTGIPFICQTSLPVGICCWFSLNIDPHRFLIAHSAEVPVFIKMAKLAGYPIEDRVIRTALLVSTEDRIKHMDESFLPLVTKAAFRTSKNYPNVIIDGQLTDEERKNALNKLPFTFSEIPEDVLRIVVYHLIGGKGNDNVPYVNWAYGLEPCKMPPIPICPTTLRPFLLVPPSFTPWPKAAVDSFCPEKQLINCHAQYINYVNKYQKFPTKNELAEFCMKMLVPKKRPTLPAQIDQFIDCVVDGYNEVFAVKDVTPKDFIKITTSTVWMTARIQQEQRYYESQNIKLPEDSYKFFIDRIRRR</sequence>